<dbReference type="InterPro" id="IPR050455">
    <property type="entry name" value="Tpx_Peroxidase_subfamily"/>
</dbReference>
<evidence type="ECO:0000313" key="7">
    <source>
        <dbReference type="EMBL" id="SDZ28305.1"/>
    </source>
</evidence>
<sequence length="168" mass="18359">MMHGTDLPLPRTPAPDFTLPASPHRAVSLSSLRGRPVVLAFYPGDRSRVCGEQLALYQTLMPEFHQFGATVLGVSVDSVRSHRMFASRRGIRFDLLSDARPRGAVARRYGVYRPDDGFCERALFLIDGDGTIVYSHVSPREVNPGVDGILAAVEALALGASPGRAQRW</sequence>
<dbReference type="InterPro" id="IPR000866">
    <property type="entry name" value="AhpC/TSA"/>
</dbReference>
<keyword evidence="3" id="KW-0560">Oxidoreductase</keyword>
<dbReference type="Gene3D" id="3.40.30.10">
    <property type="entry name" value="Glutaredoxin"/>
    <property type="match status" value="1"/>
</dbReference>
<evidence type="ECO:0000259" key="6">
    <source>
        <dbReference type="PROSITE" id="PS51352"/>
    </source>
</evidence>
<accession>A0A1H3RSJ5</accession>
<gene>
    <name evidence="7" type="ORF">SAMN05444365_10928</name>
</gene>
<dbReference type="InterPro" id="IPR013766">
    <property type="entry name" value="Thioredoxin_domain"/>
</dbReference>
<dbReference type="PANTHER" id="PTHR43110">
    <property type="entry name" value="THIOL PEROXIDASE"/>
    <property type="match status" value="1"/>
</dbReference>
<dbReference type="PANTHER" id="PTHR43110:SF1">
    <property type="entry name" value="THIOL PEROXIDASE"/>
    <property type="match status" value="1"/>
</dbReference>
<evidence type="ECO:0000313" key="8">
    <source>
        <dbReference type="Proteomes" id="UP000242415"/>
    </source>
</evidence>
<dbReference type="InterPro" id="IPR036249">
    <property type="entry name" value="Thioredoxin-like_sf"/>
</dbReference>
<dbReference type="InterPro" id="IPR024706">
    <property type="entry name" value="Peroxiredoxin_AhpC-typ"/>
</dbReference>
<protein>
    <submittedName>
        <fullName evidence="7">Peroxiredoxin</fullName>
    </submittedName>
</protein>
<dbReference type="PIRSF" id="PIRSF000239">
    <property type="entry name" value="AHPC"/>
    <property type="match status" value="1"/>
</dbReference>
<dbReference type="OrthoDB" id="9809746at2"/>
<dbReference type="RefSeq" id="WP_091559987.1">
    <property type="nucleotide sequence ID" value="NZ_FNPH01000009.1"/>
</dbReference>
<dbReference type="Pfam" id="PF00578">
    <property type="entry name" value="AhpC-TSA"/>
    <property type="match status" value="1"/>
</dbReference>
<dbReference type="SUPFAM" id="SSF52833">
    <property type="entry name" value="Thioredoxin-like"/>
    <property type="match status" value="1"/>
</dbReference>
<proteinExistence type="predicted"/>
<keyword evidence="2" id="KW-0049">Antioxidant</keyword>
<organism evidence="7 8">
    <name type="scientific">Micromonospora pattaloongensis</name>
    <dbReference type="NCBI Taxonomy" id="405436"/>
    <lineage>
        <taxon>Bacteria</taxon>
        <taxon>Bacillati</taxon>
        <taxon>Actinomycetota</taxon>
        <taxon>Actinomycetes</taxon>
        <taxon>Micromonosporales</taxon>
        <taxon>Micromonosporaceae</taxon>
        <taxon>Micromonospora</taxon>
    </lineage>
</organism>
<feature type="active site" description="Cysteine sulfenic acid (-SOH) intermediate; for peroxidase activity" evidence="5">
    <location>
        <position position="50"/>
    </location>
</feature>
<dbReference type="Proteomes" id="UP000242415">
    <property type="component" value="Unassembled WGS sequence"/>
</dbReference>
<keyword evidence="8" id="KW-1185">Reference proteome</keyword>
<keyword evidence="4" id="KW-0676">Redox-active center</keyword>
<keyword evidence="1" id="KW-0575">Peroxidase</keyword>
<evidence type="ECO:0000256" key="1">
    <source>
        <dbReference type="ARBA" id="ARBA00022559"/>
    </source>
</evidence>
<feature type="domain" description="Thioredoxin" evidence="6">
    <location>
        <begin position="8"/>
        <end position="158"/>
    </location>
</feature>
<evidence type="ECO:0000256" key="2">
    <source>
        <dbReference type="ARBA" id="ARBA00022862"/>
    </source>
</evidence>
<dbReference type="AlphaFoldDB" id="A0A1H3RSJ5"/>
<dbReference type="GO" id="GO:0004601">
    <property type="term" value="F:peroxidase activity"/>
    <property type="evidence" value="ECO:0007669"/>
    <property type="project" value="UniProtKB-KW"/>
</dbReference>
<dbReference type="EMBL" id="FNPH01000009">
    <property type="protein sequence ID" value="SDZ28305.1"/>
    <property type="molecule type" value="Genomic_DNA"/>
</dbReference>
<evidence type="ECO:0000256" key="4">
    <source>
        <dbReference type="ARBA" id="ARBA00023284"/>
    </source>
</evidence>
<reference evidence="8" key="1">
    <citation type="submission" date="2016-10" db="EMBL/GenBank/DDBJ databases">
        <authorList>
            <person name="Varghese N."/>
            <person name="Submissions S."/>
        </authorList>
    </citation>
    <scope>NUCLEOTIDE SEQUENCE [LARGE SCALE GENOMIC DNA]</scope>
    <source>
        <strain evidence="8">DSM 45245</strain>
    </source>
</reference>
<name>A0A1H3RSJ5_9ACTN</name>
<dbReference type="PROSITE" id="PS51352">
    <property type="entry name" value="THIOREDOXIN_2"/>
    <property type="match status" value="1"/>
</dbReference>
<dbReference type="STRING" id="405436.SAMN05444365_10928"/>
<evidence type="ECO:0000256" key="3">
    <source>
        <dbReference type="ARBA" id="ARBA00023002"/>
    </source>
</evidence>
<evidence type="ECO:0000256" key="5">
    <source>
        <dbReference type="PIRSR" id="PIRSR000239-1"/>
    </source>
</evidence>